<dbReference type="SUPFAM" id="SSF161098">
    <property type="entry name" value="MetI-like"/>
    <property type="match status" value="1"/>
</dbReference>
<accession>A0A6J4JW23</accession>
<dbReference type="InterPro" id="IPR052730">
    <property type="entry name" value="Sugar_ABC_transporter"/>
</dbReference>
<dbReference type="EMBL" id="CADCTD010000187">
    <property type="protein sequence ID" value="CAA9288745.1"/>
    <property type="molecule type" value="Genomic_DNA"/>
</dbReference>
<dbReference type="GO" id="GO:0005886">
    <property type="term" value="C:plasma membrane"/>
    <property type="evidence" value="ECO:0007669"/>
    <property type="project" value="UniProtKB-SubCell"/>
</dbReference>
<feature type="transmembrane region" description="Helical" evidence="5">
    <location>
        <begin position="29"/>
        <end position="55"/>
    </location>
</feature>
<reference evidence="7" key="1">
    <citation type="submission" date="2020-02" db="EMBL/GenBank/DDBJ databases">
        <authorList>
            <person name="Meier V. D."/>
        </authorList>
    </citation>
    <scope>NUCLEOTIDE SEQUENCE</scope>
    <source>
        <strain evidence="7">AVDCRST_MAG27</strain>
    </source>
</reference>
<dbReference type="PANTHER" id="PTHR43759">
    <property type="entry name" value="TREHALOSE TRANSPORT SYSTEM PERMEASE PROTEIN SUGA"/>
    <property type="match status" value="1"/>
</dbReference>
<feature type="transmembrane region" description="Helical" evidence="5">
    <location>
        <begin position="122"/>
        <end position="143"/>
    </location>
</feature>
<dbReference type="InterPro" id="IPR035906">
    <property type="entry name" value="MetI-like_sf"/>
</dbReference>
<dbReference type="InterPro" id="IPR000515">
    <property type="entry name" value="MetI-like"/>
</dbReference>
<feature type="transmembrane region" description="Helical" evidence="5">
    <location>
        <begin position="93"/>
        <end position="115"/>
    </location>
</feature>
<feature type="transmembrane region" description="Helical" evidence="5">
    <location>
        <begin position="219"/>
        <end position="239"/>
    </location>
</feature>
<keyword evidence="2 5" id="KW-0812">Transmembrane</keyword>
<feature type="domain" description="ABC transmembrane type-1" evidence="6">
    <location>
        <begin position="89"/>
        <end position="301"/>
    </location>
</feature>
<proteinExistence type="inferred from homology"/>
<evidence type="ECO:0000256" key="4">
    <source>
        <dbReference type="ARBA" id="ARBA00023136"/>
    </source>
</evidence>
<comment type="subcellular location">
    <subcellularLocation>
        <location evidence="1 5">Cell membrane</location>
        <topology evidence="1 5">Multi-pass membrane protein</topology>
    </subcellularLocation>
</comment>
<dbReference type="PANTHER" id="PTHR43759:SF1">
    <property type="entry name" value="GLUCOSE IMPORT SYSTEM PERMEASE PROTEIN GLCT"/>
    <property type="match status" value="1"/>
</dbReference>
<dbReference type="Pfam" id="PF00528">
    <property type="entry name" value="BPD_transp_1"/>
    <property type="match status" value="1"/>
</dbReference>
<gene>
    <name evidence="7" type="ORF">AVDCRST_MAG27-4505</name>
</gene>
<evidence type="ECO:0000256" key="2">
    <source>
        <dbReference type="ARBA" id="ARBA00022692"/>
    </source>
</evidence>
<dbReference type="Gene3D" id="1.10.3720.10">
    <property type="entry name" value="MetI-like"/>
    <property type="match status" value="1"/>
</dbReference>
<comment type="similarity">
    <text evidence="5">Belongs to the binding-protein-dependent transport system permease family.</text>
</comment>
<organism evidence="7">
    <name type="scientific">uncultured Craurococcus sp</name>
    <dbReference type="NCBI Taxonomy" id="1135998"/>
    <lineage>
        <taxon>Bacteria</taxon>
        <taxon>Pseudomonadati</taxon>
        <taxon>Pseudomonadota</taxon>
        <taxon>Alphaproteobacteria</taxon>
        <taxon>Acetobacterales</taxon>
        <taxon>Acetobacteraceae</taxon>
        <taxon>Craurococcus</taxon>
        <taxon>environmental samples</taxon>
    </lineage>
</organism>
<sequence length="316" mass="34953">MSHSAPTLPPGLPLPAAANRRRTRRADAWLPYLLSLPALLVCIGILVPFVTALWYSLQRYNLAMPFTRGFIGLEHYQEFLSDPAFWNTLRVSAVFTLATVGVELLLGLGIALLLWRRSRVNDAAAVVLLLPLMTAPALASLMWKLMTNPGFGVLAWAAAQVGAGDFRWASAPSSAMFTVVLVDVWVYTPFMVILLLAGLRSLPPQPFEAARLDGVPAHFVLLRITLPMLAPFLLTATLFRTLDSIQQFDIVYAMTQGGPGDALMVFQVQAYLEFFQYTNVGRSAALLVVLWAVTYALSRLFIRHWMRLRQGGRAHG</sequence>
<feature type="transmembrane region" description="Helical" evidence="5">
    <location>
        <begin position="284"/>
        <end position="302"/>
    </location>
</feature>
<evidence type="ECO:0000256" key="3">
    <source>
        <dbReference type="ARBA" id="ARBA00022989"/>
    </source>
</evidence>
<dbReference type="GO" id="GO:0055085">
    <property type="term" value="P:transmembrane transport"/>
    <property type="evidence" value="ECO:0007669"/>
    <property type="project" value="InterPro"/>
</dbReference>
<evidence type="ECO:0000256" key="5">
    <source>
        <dbReference type="RuleBase" id="RU363032"/>
    </source>
</evidence>
<evidence type="ECO:0000259" key="6">
    <source>
        <dbReference type="PROSITE" id="PS50928"/>
    </source>
</evidence>
<keyword evidence="4 5" id="KW-0472">Membrane</keyword>
<feature type="transmembrane region" description="Helical" evidence="5">
    <location>
        <begin position="175"/>
        <end position="199"/>
    </location>
</feature>
<name>A0A6J4JW23_9PROT</name>
<evidence type="ECO:0000313" key="7">
    <source>
        <dbReference type="EMBL" id="CAA9288745.1"/>
    </source>
</evidence>
<keyword evidence="3 5" id="KW-1133">Transmembrane helix</keyword>
<keyword evidence="5" id="KW-0813">Transport</keyword>
<protein>
    <submittedName>
        <fullName evidence="7">Predicted erythritol ABC transporter 1, permease component 1</fullName>
    </submittedName>
</protein>
<evidence type="ECO:0000256" key="1">
    <source>
        <dbReference type="ARBA" id="ARBA00004651"/>
    </source>
</evidence>
<dbReference type="CDD" id="cd06261">
    <property type="entry name" value="TM_PBP2"/>
    <property type="match status" value="1"/>
</dbReference>
<dbReference type="AlphaFoldDB" id="A0A6J4JW23"/>
<dbReference type="PROSITE" id="PS50928">
    <property type="entry name" value="ABC_TM1"/>
    <property type="match status" value="1"/>
</dbReference>